<evidence type="ECO:0000313" key="1">
    <source>
        <dbReference type="Proteomes" id="UP000887574"/>
    </source>
</evidence>
<dbReference type="AlphaFoldDB" id="A0A915CVT5"/>
<dbReference type="WBParaSite" id="jg13146">
    <property type="protein sequence ID" value="jg13146"/>
    <property type="gene ID" value="jg13146"/>
</dbReference>
<protein>
    <submittedName>
        <fullName evidence="2">Uncharacterized protein</fullName>
    </submittedName>
</protein>
<keyword evidence="1" id="KW-1185">Reference proteome</keyword>
<proteinExistence type="predicted"/>
<dbReference type="Proteomes" id="UP000887574">
    <property type="component" value="Unplaced"/>
</dbReference>
<name>A0A915CVT5_9BILA</name>
<accession>A0A915CVT5</accession>
<sequence>MTFPTPLNPKDHLERAGSVFNHEAIREHHPYAFQIATLEEELKKSHIDHFSPAELRMTDRPKTSRGYSIWPVIHLHGIQQHKLLPDGKESNEMAVMGAWYDPKRKHYIMAKGLAGHEVEYLGPPDAAYPCLLDSTEGILYAQKPVAEADLPLEKTMAEIIGASRIPQPIYRGLGKLVKATLSQNPTL</sequence>
<organism evidence="1 2">
    <name type="scientific">Ditylenchus dipsaci</name>
    <dbReference type="NCBI Taxonomy" id="166011"/>
    <lineage>
        <taxon>Eukaryota</taxon>
        <taxon>Metazoa</taxon>
        <taxon>Ecdysozoa</taxon>
        <taxon>Nematoda</taxon>
        <taxon>Chromadorea</taxon>
        <taxon>Rhabditida</taxon>
        <taxon>Tylenchina</taxon>
        <taxon>Tylenchomorpha</taxon>
        <taxon>Sphaerularioidea</taxon>
        <taxon>Anguinidae</taxon>
        <taxon>Anguininae</taxon>
        <taxon>Ditylenchus</taxon>
    </lineage>
</organism>
<evidence type="ECO:0000313" key="2">
    <source>
        <dbReference type="WBParaSite" id="jg13146"/>
    </source>
</evidence>
<reference evidence="2" key="1">
    <citation type="submission" date="2022-11" db="UniProtKB">
        <authorList>
            <consortium name="WormBaseParasite"/>
        </authorList>
    </citation>
    <scope>IDENTIFICATION</scope>
</reference>